<name>A0A9D4J8Z3_DREPO</name>
<keyword evidence="2" id="KW-1185">Reference proteome</keyword>
<evidence type="ECO:0000313" key="2">
    <source>
        <dbReference type="Proteomes" id="UP000828390"/>
    </source>
</evidence>
<evidence type="ECO:0000313" key="1">
    <source>
        <dbReference type="EMBL" id="KAH3802955.1"/>
    </source>
</evidence>
<dbReference type="AlphaFoldDB" id="A0A9D4J8Z3"/>
<dbReference type="Proteomes" id="UP000828390">
    <property type="component" value="Unassembled WGS sequence"/>
</dbReference>
<reference evidence="1" key="1">
    <citation type="journal article" date="2019" name="bioRxiv">
        <title>The Genome of the Zebra Mussel, Dreissena polymorpha: A Resource for Invasive Species Research.</title>
        <authorList>
            <person name="McCartney M.A."/>
            <person name="Auch B."/>
            <person name="Kono T."/>
            <person name="Mallez S."/>
            <person name="Zhang Y."/>
            <person name="Obille A."/>
            <person name="Becker A."/>
            <person name="Abrahante J.E."/>
            <person name="Garbe J."/>
            <person name="Badalamenti J.P."/>
            <person name="Herman A."/>
            <person name="Mangelson H."/>
            <person name="Liachko I."/>
            <person name="Sullivan S."/>
            <person name="Sone E.D."/>
            <person name="Koren S."/>
            <person name="Silverstein K.A.T."/>
            <person name="Beckman K.B."/>
            <person name="Gohl D.M."/>
        </authorList>
    </citation>
    <scope>NUCLEOTIDE SEQUENCE</scope>
    <source>
        <strain evidence="1">Duluth1</strain>
        <tissue evidence="1">Whole animal</tissue>
    </source>
</reference>
<gene>
    <name evidence="1" type="ORF">DPMN_156653</name>
</gene>
<accession>A0A9D4J8Z3</accession>
<comment type="caution">
    <text evidence="1">The sequence shown here is derived from an EMBL/GenBank/DDBJ whole genome shotgun (WGS) entry which is preliminary data.</text>
</comment>
<sequence>MQDRLRAAEARNISHAIPEANLAFARKYPDMVGIFTLKCHSKNNKRAMMALNRSPDSLRSDENYDLYCLHNVFL</sequence>
<protein>
    <submittedName>
        <fullName evidence="1">Uncharacterized protein</fullName>
    </submittedName>
</protein>
<proteinExistence type="predicted"/>
<reference evidence="1" key="2">
    <citation type="submission" date="2020-11" db="EMBL/GenBank/DDBJ databases">
        <authorList>
            <person name="McCartney M.A."/>
            <person name="Auch B."/>
            <person name="Kono T."/>
            <person name="Mallez S."/>
            <person name="Becker A."/>
            <person name="Gohl D.M."/>
            <person name="Silverstein K.A.T."/>
            <person name="Koren S."/>
            <person name="Bechman K.B."/>
            <person name="Herman A."/>
            <person name="Abrahante J.E."/>
            <person name="Garbe J."/>
        </authorList>
    </citation>
    <scope>NUCLEOTIDE SEQUENCE</scope>
    <source>
        <strain evidence="1">Duluth1</strain>
        <tissue evidence="1">Whole animal</tissue>
    </source>
</reference>
<organism evidence="1 2">
    <name type="scientific">Dreissena polymorpha</name>
    <name type="common">Zebra mussel</name>
    <name type="synonym">Mytilus polymorpha</name>
    <dbReference type="NCBI Taxonomy" id="45954"/>
    <lineage>
        <taxon>Eukaryota</taxon>
        <taxon>Metazoa</taxon>
        <taxon>Spiralia</taxon>
        <taxon>Lophotrochozoa</taxon>
        <taxon>Mollusca</taxon>
        <taxon>Bivalvia</taxon>
        <taxon>Autobranchia</taxon>
        <taxon>Heteroconchia</taxon>
        <taxon>Euheterodonta</taxon>
        <taxon>Imparidentia</taxon>
        <taxon>Neoheterodontei</taxon>
        <taxon>Myida</taxon>
        <taxon>Dreissenoidea</taxon>
        <taxon>Dreissenidae</taxon>
        <taxon>Dreissena</taxon>
    </lineage>
</organism>
<dbReference type="EMBL" id="JAIWYP010000007">
    <property type="protein sequence ID" value="KAH3802955.1"/>
    <property type="molecule type" value="Genomic_DNA"/>
</dbReference>